<evidence type="ECO:0000256" key="1">
    <source>
        <dbReference type="SAM" id="MobiDB-lite"/>
    </source>
</evidence>
<keyword evidence="4" id="KW-1185">Reference proteome</keyword>
<feature type="region of interest" description="Disordered" evidence="1">
    <location>
        <begin position="89"/>
        <end position="113"/>
    </location>
</feature>
<sequence length="129" mass="12885">MIRSAALLLLALAACAAPDPAPKPTIAPASAPAAEPKVVREALPSTVPADDWQSTPAPQPVAGLTLRADGPVPGEDPALAIDADEPVGLAAEPPQRSTPGLAPLPPECGDRGIVGTNELCLGPRPIGTE</sequence>
<gene>
    <name evidence="3" type="ORF">LNKW23_34450</name>
</gene>
<feature type="signal peptide" evidence="2">
    <location>
        <begin position="1"/>
        <end position="16"/>
    </location>
</feature>
<accession>A0ABQ6LPH2</accession>
<name>A0ABQ6LPH2_9RHOB</name>
<keyword evidence="2" id="KW-0732">Signal</keyword>
<evidence type="ECO:0000313" key="4">
    <source>
        <dbReference type="Proteomes" id="UP001239909"/>
    </source>
</evidence>
<evidence type="ECO:0000313" key="3">
    <source>
        <dbReference type="EMBL" id="GMG84230.1"/>
    </source>
</evidence>
<organism evidence="3 4">
    <name type="scientific">Paralimibaculum aggregatum</name>
    <dbReference type="NCBI Taxonomy" id="3036245"/>
    <lineage>
        <taxon>Bacteria</taxon>
        <taxon>Pseudomonadati</taxon>
        <taxon>Pseudomonadota</taxon>
        <taxon>Alphaproteobacteria</taxon>
        <taxon>Rhodobacterales</taxon>
        <taxon>Paracoccaceae</taxon>
        <taxon>Paralimibaculum</taxon>
    </lineage>
</organism>
<protein>
    <submittedName>
        <fullName evidence="3">Uncharacterized protein</fullName>
    </submittedName>
</protein>
<feature type="chain" id="PRO_5045198606" evidence="2">
    <location>
        <begin position="17"/>
        <end position="129"/>
    </location>
</feature>
<reference evidence="3 4" key="1">
    <citation type="submission" date="2023-04" db="EMBL/GenBank/DDBJ databases">
        <title>Marinoamorphus aggregata gen. nov., sp. Nov., isolate from tissue of brittle star Ophioplocus japonicus.</title>
        <authorList>
            <person name="Kawano K."/>
            <person name="Sawayama S."/>
            <person name="Nakagawa S."/>
        </authorList>
    </citation>
    <scope>NUCLEOTIDE SEQUENCE [LARGE SCALE GENOMIC DNA]</scope>
    <source>
        <strain evidence="3 4">NKW23</strain>
    </source>
</reference>
<dbReference type="PROSITE" id="PS51257">
    <property type="entry name" value="PROKAR_LIPOPROTEIN"/>
    <property type="match status" value="1"/>
</dbReference>
<comment type="caution">
    <text evidence="3">The sequence shown here is derived from an EMBL/GenBank/DDBJ whole genome shotgun (WGS) entry which is preliminary data.</text>
</comment>
<proteinExistence type="predicted"/>
<dbReference type="RefSeq" id="WP_285673223.1">
    <property type="nucleotide sequence ID" value="NZ_BSYI01000032.1"/>
</dbReference>
<evidence type="ECO:0000256" key="2">
    <source>
        <dbReference type="SAM" id="SignalP"/>
    </source>
</evidence>
<dbReference type="EMBL" id="BSYI01000032">
    <property type="protein sequence ID" value="GMG84230.1"/>
    <property type="molecule type" value="Genomic_DNA"/>
</dbReference>
<dbReference type="Proteomes" id="UP001239909">
    <property type="component" value="Unassembled WGS sequence"/>
</dbReference>